<dbReference type="InterPro" id="IPR003607">
    <property type="entry name" value="HD/PDEase_dom"/>
</dbReference>
<accession>A0ABZ1YMN3</accession>
<dbReference type="CDD" id="cd00077">
    <property type="entry name" value="HDc"/>
    <property type="match status" value="1"/>
</dbReference>
<feature type="domain" description="HD" evidence="1">
    <location>
        <begin position="23"/>
        <end position="99"/>
    </location>
</feature>
<reference evidence="2" key="1">
    <citation type="submission" date="2022-10" db="EMBL/GenBank/DDBJ databases">
        <title>The complete genomes of actinobacterial strains from the NBC collection.</title>
        <authorList>
            <person name="Joergensen T.S."/>
            <person name="Alvarez Arevalo M."/>
            <person name="Sterndorff E.B."/>
            <person name="Faurdal D."/>
            <person name="Vuksanovic O."/>
            <person name="Mourched A.-S."/>
            <person name="Charusanti P."/>
            <person name="Shaw S."/>
            <person name="Blin K."/>
            <person name="Weber T."/>
        </authorList>
    </citation>
    <scope>NUCLEOTIDE SEQUENCE</scope>
    <source>
        <strain evidence="2">NBC_01482</strain>
    </source>
</reference>
<proteinExistence type="predicted"/>
<dbReference type="EMBL" id="CP109441">
    <property type="protein sequence ID" value="WUV43526.1"/>
    <property type="molecule type" value="Genomic_DNA"/>
</dbReference>
<protein>
    <submittedName>
        <fullName evidence="2">HD domain-containing protein</fullName>
    </submittedName>
</protein>
<dbReference type="Pfam" id="PF01966">
    <property type="entry name" value="HD"/>
    <property type="match status" value="1"/>
</dbReference>
<dbReference type="InterPro" id="IPR006674">
    <property type="entry name" value="HD_domain"/>
</dbReference>
<evidence type="ECO:0000313" key="3">
    <source>
        <dbReference type="Proteomes" id="UP001432062"/>
    </source>
</evidence>
<dbReference type="SUPFAM" id="SSF109604">
    <property type="entry name" value="HD-domain/PDEase-like"/>
    <property type="match status" value="1"/>
</dbReference>
<evidence type="ECO:0000259" key="1">
    <source>
        <dbReference type="Pfam" id="PF01966"/>
    </source>
</evidence>
<name>A0ABZ1YMN3_9NOCA</name>
<evidence type="ECO:0000313" key="2">
    <source>
        <dbReference type="EMBL" id="WUV43526.1"/>
    </source>
</evidence>
<sequence length="180" mass="19862">MGCLATRAEELARTQLASSLPRRWAHVQGVVRQARLAADVVDNADELIAAAWLHDIGYAPELVRTGFHPVDGAEFLRDVGVPDRLCALVANHSCACVEARRRGIELNWADENTPLRDALWWADMTTAPDGSLTTVQERIREVRSRYGEEHVVALSLQEAAPALLEAVSRTEERLSISASR</sequence>
<dbReference type="Gene3D" id="1.10.3210.10">
    <property type="entry name" value="Hypothetical protein af1432"/>
    <property type="match status" value="1"/>
</dbReference>
<organism evidence="2 3">
    <name type="scientific">Nocardia vinacea</name>
    <dbReference type="NCBI Taxonomy" id="96468"/>
    <lineage>
        <taxon>Bacteria</taxon>
        <taxon>Bacillati</taxon>
        <taxon>Actinomycetota</taxon>
        <taxon>Actinomycetes</taxon>
        <taxon>Mycobacteriales</taxon>
        <taxon>Nocardiaceae</taxon>
        <taxon>Nocardia</taxon>
    </lineage>
</organism>
<keyword evidence="3" id="KW-1185">Reference proteome</keyword>
<dbReference type="RefSeq" id="WP_329405952.1">
    <property type="nucleotide sequence ID" value="NZ_CP109441.1"/>
</dbReference>
<dbReference type="Proteomes" id="UP001432062">
    <property type="component" value="Chromosome"/>
</dbReference>
<gene>
    <name evidence="2" type="ORF">OG563_30450</name>
</gene>